<dbReference type="GO" id="GO:0004515">
    <property type="term" value="F:nicotinate-nucleotide adenylyltransferase activity"/>
    <property type="evidence" value="ECO:0007669"/>
    <property type="project" value="UniProtKB-EC"/>
</dbReference>
<comment type="pathway">
    <text evidence="1">Cofactor biosynthesis; NAD(+) biosynthesis.</text>
</comment>
<dbReference type="EMBL" id="VSSQ01010862">
    <property type="protein sequence ID" value="MPM45400.1"/>
    <property type="molecule type" value="Genomic_DNA"/>
</dbReference>
<evidence type="ECO:0000256" key="5">
    <source>
        <dbReference type="ARBA" id="ARBA00022741"/>
    </source>
</evidence>
<dbReference type="NCBIfam" id="TIGR00125">
    <property type="entry name" value="cyt_tran_rel"/>
    <property type="match status" value="1"/>
</dbReference>
<dbReference type="UniPathway" id="UPA00253"/>
<comment type="caution">
    <text evidence="9">The sequence shown here is derived from an EMBL/GenBank/DDBJ whole genome shotgun (WGS) entry which is preliminary data.</text>
</comment>
<keyword evidence="5" id="KW-0547">Nucleotide-binding</keyword>
<proteinExistence type="inferred from homology"/>
<dbReference type="GO" id="GO:0009435">
    <property type="term" value="P:NAD+ biosynthetic process"/>
    <property type="evidence" value="ECO:0007669"/>
    <property type="project" value="UniProtKB-UniPathway"/>
</dbReference>
<evidence type="ECO:0000256" key="3">
    <source>
        <dbReference type="ARBA" id="ARBA00022679"/>
    </source>
</evidence>
<dbReference type="Gene3D" id="3.40.50.620">
    <property type="entry name" value="HUPs"/>
    <property type="match status" value="1"/>
</dbReference>
<dbReference type="GO" id="GO:0005524">
    <property type="term" value="F:ATP binding"/>
    <property type="evidence" value="ECO:0007669"/>
    <property type="project" value="UniProtKB-KW"/>
</dbReference>
<keyword evidence="3 9" id="KW-0808">Transferase</keyword>
<name>A0A644ZWQ3_9ZZZZ</name>
<dbReference type="SUPFAM" id="SSF52374">
    <property type="entry name" value="Nucleotidylyl transferase"/>
    <property type="match status" value="1"/>
</dbReference>
<dbReference type="CDD" id="cd02165">
    <property type="entry name" value="NMNAT"/>
    <property type="match status" value="1"/>
</dbReference>
<evidence type="ECO:0000256" key="7">
    <source>
        <dbReference type="ARBA" id="ARBA00023027"/>
    </source>
</evidence>
<feature type="domain" description="Cytidyltransferase-like" evidence="8">
    <location>
        <begin position="14"/>
        <end position="181"/>
    </location>
</feature>
<dbReference type="InterPro" id="IPR014729">
    <property type="entry name" value="Rossmann-like_a/b/a_fold"/>
</dbReference>
<keyword evidence="6" id="KW-0067">ATP-binding</keyword>
<dbReference type="AlphaFoldDB" id="A0A644ZWQ3"/>
<evidence type="ECO:0000259" key="8">
    <source>
        <dbReference type="Pfam" id="PF01467"/>
    </source>
</evidence>
<dbReference type="Pfam" id="PF01467">
    <property type="entry name" value="CTP_transf_like"/>
    <property type="match status" value="1"/>
</dbReference>
<keyword evidence="2" id="KW-0662">Pyridine nucleotide biosynthesis</keyword>
<evidence type="ECO:0000256" key="2">
    <source>
        <dbReference type="ARBA" id="ARBA00022642"/>
    </source>
</evidence>
<dbReference type="HAMAP" id="MF_00244">
    <property type="entry name" value="NaMN_adenylyltr"/>
    <property type="match status" value="1"/>
</dbReference>
<evidence type="ECO:0000256" key="6">
    <source>
        <dbReference type="ARBA" id="ARBA00022840"/>
    </source>
</evidence>
<keyword evidence="4 9" id="KW-0548">Nucleotidyltransferase</keyword>
<dbReference type="InterPro" id="IPR004821">
    <property type="entry name" value="Cyt_trans-like"/>
</dbReference>
<protein>
    <submittedName>
        <fullName evidence="9">Putative nicotinate-nucleotide adenylyltransferase</fullName>
        <ecNumber evidence="9">2.7.7.18</ecNumber>
    </submittedName>
</protein>
<accession>A0A644ZWQ3</accession>
<organism evidence="9">
    <name type="scientific">bioreactor metagenome</name>
    <dbReference type="NCBI Taxonomy" id="1076179"/>
    <lineage>
        <taxon>unclassified sequences</taxon>
        <taxon>metagenomes</taxon>
        <taxon>ecological metagenomes</taxon>
    </lineage>
</organism>
<reference evidence="9" key="1">
    <citation type="submission" date="2019-08" db="EMBL/GenBank/DDBJ databases">
        <authorList>
            <person name="Kucharzyk K."/>
            <person name="Murdoch R.W."/>
            <person name="Higgins S."/>
            <person name="Loffler F."/>
        </authorList>
    </citation>
    <scope>NUCLEOTIDE SEQUENCE</scope>
</reference>
<evidence type="ECO:0000313" key="9">
    <source>
        <dbReference type="EMBL" id="MPM45400.1"/>
    </source>
</evidence>
<dbReference type="NCBIfam" id="TIGR00482">
    <property type="entry name" value="nicotinate (nicotinamide) nucleotide adenylyltransferase"/>
    <property type="match status" value="1"/>
</dbReference>
<dbReference type="PANTHER" id="PTHR39321">
    <property type="entry name" value="NICOTINATE-NUCLEOTIDE ADENYLYLTRANSFERASE-RELATED"/>
    <property type="match status" value="1"/>
</dbReference>
<dbReference type="NCBIfam" id="NF000840">
    <property type="entry name" value="PRK00071.1-3"/>
    <property type="match status" value="1"/>
</dbReference>
<dbReference type="PANTHER" id="PTHR39321:SF3">
    <property type="entry name" value="PHOSPHOPANTETHEINE ADENYLYLTRANSFERASE"/>
    <property type="match status" value="1"/>
</dbReference>
<sequence>MESFDFKKYNSIAIMGGTFDPPHNGHLVTAQAVYDTFDVDKVVIIPLGDAPHKDRKLSPADDRYNMVSEAICDNTAFAISDLEINRHGKTYTVETIEEIKKLNPDLTVYFIIGADEVNMIEAWKNPTKLLKLCRFIAVSRPGYKESELIEKVEAVRKKFGCDMYFLEVPALDISSSELREKVKEHKSIKYLVPKETEKYINEHNLYE</sequence>
<gene>
    <name evidence="9" type="primary">nadD_26</name>
    <name evidence="9" type="ORF">SDC9_92087</name>
</gene>
<evidence type="ECO:0000256" key="4">
    <source>
        <dbReference type="ARBA" id="ARBA00022695"/>
    </source>
</evidence>
<keyword evidence="7" id="KW-0520">NAD</keyword>
<dbReference type="EC" id="2.7.7.18" evidence="9"/>
<dbReference type="InterPro" id="IPR005248">
    <property type="entry name" value="NadD/NMNAT"/>
</dbReference>
<evidence type="ECO:0000256" key="1">
    <source>
        <dbReference type="ARBA" id="ARBA00004790"/>
    </source>
</evidence>